<protein>
    <submittedName>
        <fullName evidence="2">Uncharacterized protein</fullName>
    </submittedName>
</protein>
<dbReference type="Proteomes" id="UP001460270">
    <property type="component" value="Unassembled WGS sequence"/>
</dbReference>
<dbReference type="AlphaFoldDB" id="A0AAW0NKY6"/>
<evidence type="ECO:0000313" key="3">
    <source>
        <dbReference type="Proteomes" id="UP001460270"/>
    </source>
</evidence>
<feature type="compositionally biased region" description="Basic and acidic residues" evidence="1">
    <location>
        <begin position="63"/>
        <end position="80"/>
    </location>
</feature>
<sequence length="80" mass="8418">MPALLKSDAVSLSSAEHGPDGPQELSSAEDGPDVPQELSSADPDCHQKVVSGPDLDPNAVPSRPDRTDLRQNARKEAVDC</sequence>
<keyword evidence="3" id="KW-1185">Reference proteome</keyword>
<gene>
    <name evidence="2" type="ORF">WMY93_020063</name>
</gene>
<evidence type="ECO:0000256" key="1">
    <source>
        <dbReference type="SAM" id="MobiDB-lite"/>
    </source>
</evidence>
<organism evidence="2 3">
    <name type="scientific">Mugilogobius chulae</name>
    <name type="common">yellowstripe goby</name>
    <dbReference type="NCBI Taxonomy" id="88201"/>
    <lineage>
        <taxon>Eukaryota</taxon>
        <taxon>Metazoa</taxon>
        <taxon>Chordata</taxon>
        <taxon>Craniata</taxon>
        <taxon>Vertebrata</taxon>
        <taxon>Euteleostomi</taxon>
        <taxon>Actinopterygii</taxon>
        <taxon>Neopterygii</taxon>
        <taxon>Teleostei</taxon>
        <taxon>Neoteleostei</taxon>
        <taxon>Acanthomorphata</taxon>
        <taxon>Gobiaria</taxon>
        <taxon>Gobiiformes</taxon>
        <taxon>Gobioidei</taxon>
        <taxon>Gobiidae</taxon>
        <taxon>Gobionellinae</taxon>
        <taxon>Mugilogobius</taxon>
    </lineage>
</organism>
<name>A0AAW0NKY6_9GOBI</name>
<comment type="caution">
    <text evidence="2">The sequence shown here is derived from an EMBL/GenBank/DDBJ whole genome shotgun (WGS) entry which is preliminary data.</text>
</comment>
<reference evidence="3" key="1">
    <citation type="submission" date="2024-04" db="EMBL/GenBank/DDBJ databases">
        <title>Salinicola lusitanus LLJ914,a marine bacterium isolated from the Okinawa Trough.</title>
        <authorList>
            <person name="Li J."/>
        </authorList>
    </citation>
    <scope>NUCLEOTIDE SEQUENCE [LARGE SCALE GENOMIC DNA]</scope>
</reference>
<proteinExistence type="predicted"/>
<accession>A0AAW0NKY6</accession>
<dbReference type="EMBL" id="JBBPFD010000014">
    <property type="protein sequence ID" value="KAK7899210.1"/>
    <property type="molecule type" value="Genomic_DNA"/>
</dbReference>
<evidence type="ECO:0000313" key="2">
    <source>
        <dbReference type="EMBL" id="KAK7899210.1"/>
    </source>
</evidence>
<feature type="region of interest" description="Disordered" evidence="1">
    <location>
        <begin position="1"/>
        <end position="80"/>
    </location>
</feature>